<gene>
    <name evidence="3" type="ORF">GGP45_003324</name>
    <name evidence="2" type="ORF">GGP61_003110</name>
</gene>
<name>A0A9X2TGB4_9BACT</name>
<proteinExistence type="predicted"/>
<evidence type="ECO:0000313" key="2">
    <source>
        <dbReference type="EMBL" id="MCS3711477.1"/>
    </source>
</evidence>
<evidence type="ECO:0000256" key="1">
    <source>
        <dbReference type="SAM" id="MobiDB-lite"/>
    </source>
</evidence>
<feature type="region of interest" description="Disordered" evidence="1">
    <location>
        <begin position="1"/>
        <end position="77"/>
    </location>
</feature>
<dbReference type="Proteomes" id="UP001155144">
    <property type="component" value="Unassembled WGS sequence"/>
</dbReference>
<dbReference type="EMBL" id="JANUAE010000014">
    <property type="protein sequence ID" value="MCS3711477.1"/>
    <property type="molecule type" value="Genomic_DNA"/>
</dbReference>
<dbReference type="EMBL" id="JANUBL010000014">
    <property type="protein sequence ID" value="MCS4122956.1"/>
    <property type="molecule type" value="Genomic_DNA"/>
</dbReference>
<feature type="compositionally biased region" description="Low complexity" evidence="1">
    <location>
        <begin position="1"/>
        <end position="20"/>
    </location>
</feature>
<protein>
    <submittedName>
        <fullName evidence="2">Uncharacterized protein</fullName>
    </submittedName>
</protein>
<feature type="compositionally biased region" description="Low complexity" evidence="1">
    <location>
        <begin position="64"/>
        <end position="77"/>
    </location>
</feature>
<sequence>MPGPTTGAHVGTGASSGATADAVLPTRCRTEAPGNPSSQTHRPADASRAGVQRPRGGDYAVWGAVTAPTRSTAAARP</sequence>
<dbReference type="AlphaFoldDB" id="A0A9X2TGB4"/>
<comment type="caution">
    <text evidence="2">The sequence shown here is derived from an EMBL/GenBank/DDBJ whole genome shotgun (WGS) entry which is preliminary data.</text>
</comment>
<reference evidence="2" key="1">
    <citation type="submission" date="2022-08" db="EMBL/GenBank/DDBJ databases">
        <title>Genomic Encyclopedia of Type Strains, Phase V (KMG-V): Genome sequencing to study the core and pangenomes of soil and plant-associated prokaryotes.</title>
        <authorList>
            <person name="Whitman W."/>
        </authorList>
    </citation>
    <scope>NUCLEOTIDE SEQUENCE</scope>
    <source>
        <strain evidence="3">SP3026</strain>
        <strain evidence="2">SP3049</strain>
    </source>
</reference>
<dbReference type="Proteomes" id="UP001155057">
    <property type="component" value="Unassembled WGS sequence"/>
</dbReference>
<evidence type="ECO:0000313" key="4">
    <source>
        <dbReference type="Proteomes" id="UP001155057"/>
    </source>
</evidence>
<organism evidence="2 4">
    <name type="scientific">Salinibacter ruber</name>
    <dbReference type="NCBI Taxonomy" id="146919"/>
    <lineage>
        <taxon>Bacteria</taxon>
        <taxon>Pseudomonadati</taxon>
        <taxon>Rhodothermota</taxon>
        <taxon>Rhodothermia</taxon>
        <taxon>Rhodothermales</taxon>
        <taxon>Salinibacteraceae</taxon>
        <taxon>Salinibacter</taxon>
    </lineage>
</organism>
<evidence type="ECO:0000313" key="3">
    <source>
        <dbReference type="EMBL" id="MCS4122956.1"/>
    </source>
</evidence>
<accession>A0A9X2TGB4</accession>